<dbReference type="InterPro" id="IPR051311">
    <property type="entry name" value="DedA_domain"/>
</dbReference>
<feature type="domain" description="VTT" evidence="8">
    <location>
        <begin position="10"/>
        <end position="114"/>
    </location>
</feature>
<evidence type="ECO:0000256" key="5">
    <source>
        <dbReference type="ARBA" id="ARBA00022989"/>
    </source>
</evidence>
<dbReference type="Proteomes" id="UP000238164">
    <property type="component" value="Chromosome 1"/>
</dbReference>
<reference evidence="9 10" key="1">
    <citation type="submission" date="2018-02" db="EMBL/GenBank/DDBJ databases">
        <authorList>
            <person name="Cohen D.B."/>
            <person name="Kent A.D."/>
        </authorList>
    </citation>
    <scope>NUCLEOTIDE SEQUENCE [LARGE SCALE GENOMIC DNA]</scope>
    <source>
        <strain evidence="9">1</strain>
    </source>
</reference>
<dbReference type="KEGG" id="mgg:MPLG2_1607"/>
<dbReference type="RefSeq" id="WP_105185560.1">
    <property type="nucleotide sequence ID" value="NZ_BAAAGO010000007.1"/>
</dbReference>
<evidence type="ECO:0000256" key="4">
    <source>
        <dbReference type="ARBA" id="ARBA00022692"/>
    </source>
</evidence>
<protein>
    <recommendedName>
        <fullName evidence="8">VTT domain-containing protein</fullName>
    </recommendedName>
</protein>
<keyword evidence="4 7" id="KW-0812">Transmembrane</keyword>
<gene>
    <name evidence="9" type="ORF">MPLG2_1607</name>
</gene>
<feature type="transmembrane region" description="Helical" evidence="7">
    <location>
        <begin position="6"/>
        <end position="23"/>
    </location>
</feature>
<dbReference type="EMBL" id="LT985188">
    <property type="protein sequence ID" value="SPD86643.1"/>
    <property type="molecule type" value="Genomic_DNA"/>
</dbReference>
<dbReference type="InterPro" id="IPR032816">
    <property type="entry name" value="VTT_dom"/>
</dbReference>
<evidence type="ECO:0000256" key="6">
    <source>
        <dbReference type="ARBA" id="ARBA00023136"/>
    </source>
</evidence>
<sequence>MDPTGWGAPFPIVIAALFVIVLLRSNATYWVGRLVANGAHRTRAARWMDSPGYQRAVERINRWGAPAVSVSFLTIGVQTLVNLAAGATRMPLVRYVPATVVGAVAWAFLYGTVGFVGFEALALLWEHSPAAALAAAAIALAGLVWFFLRQARRRTVDADPA</sequence>
<keyword evidence="6 7" id="KW-0472">Membrane</keyword>
<evidence type="ECO:0000256" key="2">
    <source>
        <dbReference type="ARBA" id="ARBA00010792"/>
    </source>
</evidence>
<keyword evidence="10" id="KW-1185">Reference proteome</keyword>
<comment type="subcellular location">
    <subcellularLocation>
        <location evidence="1">Cell membrane</location>
        <topology evidence="1">Multi-pass membrane protein</topology>
    </subcellularLocation>
</comment>
<dbReference type="GO" id="GO:0005886">
    <property type="term" value="C:plasma membrane"/>
    <property type="evidence" value="ECO:0007669"/>
    <property type="project" value="UniProtKB-SubCell"/>
</dbReference>
<name>A0A2N9JFV9_9ACTN</name>
<comment type="similarity">
    <text evidence="2">Belongs to the DedA family.</text>
</comment>
<accession>A0A2N9JFV9</accession>
<proteinExistence type="inferred from homology"/>
<organism evidence="9 10">
    <name type="scientific">Micropruina glycogenica</name>
    <dbReference type="NCBI Taxonomy" id="75385"/>
    <lineage>
        <taxon>Bacteria</taxon>
        <taxon>Bacillati</taxon>
        <taxon>Actinomycetota</taxon>
        <taxon>Actinomycetes</taxon>
        <taxon>Propionibacteriales</taxon>
        <taxon>Nocardioidaceae</taxon>
        <taxon>Micropruina</taxon>
    </lineage>
</organism>
<evidence type="ECO:0000256" key="1">
    <source>
        <dbReference type="ARBA" id="ARBA00004651"/>
    </source>
</evidence>
<feature type="transmembrane region" description="Helical" evidence="7">
    <location>
        <begin position="130"/>
        <end position="148"/>
    </location>
</feature>
<evidence type="ECO:0000256" key="7">
    <source>
        <dbReference type="SAM" id="Phobius"/>
    </source>
</evidence>
<dbReference type="AlphaFoldDB" id="A0A2N9JFV9"/>
<feature type="transmembrane region" description="Helical" evidence="7">
    <location>
        <begin position="95"/>
        <end position="118"/>
    </location>
</feature>
<evidence type="ECO:0000256" key="3">
    <source>
        <dbReference type="ARBA" id="ARBA00022475"/>
    </source>
</evidence>
<evidence type="ECO:0000259" key="8">
    <source>
        <dbReference type="Pfam" id="PF09335"/>
    </source>
</evidence>
<dbReference type="Pfam" id="PF09335">
    <property type="entry name" value="VTT_dom"/>
    <property type="match status" value="1"/>
</dbReference>
<dbReference type="OrthoDB" id="3426404at2"/>
<evidence type="ECO:0000313" key="9">
    <source>
        <dbReference type="EMBL" id="SPD86643.1"/>
    </source>
</evidence>
<dbReference type="PANTHER" id="PTHR42709">
    <property type="entry name" value="ALKALINE PHOSPHATASE LIKE PROTEIN"/>
    <property type="match status" value="1"/>
</dbReference>
<evidence type="ECO:0000313" key="10">
    <source>
        <dbReference type="Proteomes" id="UP000238164"/>
    </source>
</evidence>
<keyword evidence="5 7" id="KW-1133">Transmembrane helix</keyword>
<keyword evidence="3" id="KW-1003">Cell membrane</keyword>
<dbReference type="PANTHER" id="PTHR42709:SF6">
    <property type="entry name" value="UNDECAPRENYL PHOSPHATE TRANSPORTER A"/>
    <property type="match status" value="1"/>
</dbReference>